<evidence type="ECO:0000313" key="2">
    <source>
        <dbReference type="EMBL" id="QAY66290.1"/>
    </source>
</evidence>
<feature type="transmembrane region" description="Helical" evidence="1">
    <location>
        <begin position="199"/>
        <end position="217"/>
    </location>
</feature>
<feature type="transmembrane region" description="Helical" evidence="1">
    <location>
        <begin position="170"/>
        <end position="187"/>
    </location>
</feature>
<dbReference type="EMBL" id="CP035492">
    <property type="protein sequence ID" value="QAY66290.1"/>
    <property type="molecule type" value="Genomic_DNA"/>
</dbReference>
<gene>
    <name evidence="2" type="ORF">ET464_07620</name>
</gene>
<name>A0A4P6ET22_9BACL</name>
<feature type="transmembrane region" description="Helical" evidence="1">
    <location>
        <begin position="67"/>
        <end position="84"/>
    </location>
</feature>
<dbReference type="AlphaFoldDB" id="A0A4P6ET22"/>
<dbReference type="OrthoDB" id="2380880at2"/>
<dbReference type="KEGG" id="pprt:ET464_07620"/>
<protein>
    <recommendedName>
        <fullName evidence="4">DUF2157 domain-containing protein</fullName>
    </recommendedName>
</protein>
<keyword evidence="1" id="KW-0472">Membrane</keyword>
<organism evidence="2 3">
    <name type="scientific">Paenibacillus protaetiae</name>
    <dbReference type="NCBI Taxonomy" id="2509456"/>
    <lineage>
        <taxon>Bacteria</taxon>
        <taxon>Bacillati</taxon>
        <taxon>Bacillota</taxon>
        <taxon>Bacilli</taxon>
        <taxon>Bacillales</taxon>
        <taxon>Paenibacillaceae</taxon>
        <taxon>Paenibacillus</taxon>
    </lineage>
</organism>
<proteinExistence type="predicted"/>
<feature type="transmembrane region" description="Helical" evidence="1">
    <location>
        <begin position="90"/>
        <end position="110"/>
    </location>
</feature>
<dbReference type="Proteomes" id="UP000293568">
    <property type="component" value="Chromosome"/>
</dbReference>
<keyword evidence="1" id="KW-1133">Transmembrane helix</keyword>
<keyword evidence="1" id="KW-0812">Transmembrane</keyword>
<feature type="transmembrane region" description="Helical" evidence="1">
    <location>
        <begin position="251"/>
        <end position="271"/>
    </location>
</feature>
<feature type="transmembrane region" description="Helical" evidence="1">
    <location>
        <begin position="117"/>
        <end position="137"/>
    </location>
</feature>
<evidence type="ECO:0008006" key="4">
    <source>
        <dbReference type="Google" id="ProtNLM"/>
    </source>
</evidence>
<feature type="transmembrane region" description="Helical" evidence="1">
    <location>
        <begin position="224"/>
        <end position="245"/>
    </location>
</feature>
<accession>A0A4P6ET22</accession>
<evidence type="ECO:0000313" key="3">
    <source>
        <dbReference type="Proteomes" id="UP000293568"/>
    </source>
</evidence>
<reference evidence="2 3" key="1">
    <citation type="submission" date="2019-01" db="EMBL/GenBank/DDBJ databases">
        <title>Genome sequencing of strain FW100M-2.</title>
        <authorList>
            <person name="Heo J."/>
            <person name="Kim S.-J."/>
            <person name="Kim J.-S."/>
            <person name="Hong S.-B."/>
            <person name="Kwon S.-W."/>
        </authorList>
    </citation>
    <scope>NUCLEOTIDE SEQUENCE [LARGE SCALE GENOMIC DNA]</scope>
    <source>
        <strain evidence="2 3">FW100M-2</strain>
    </source>
</reference>
<evidence type="ECO:0000256" key="1">
    <source>
        <dbReference type="SAM" id="Phobius"/>
    </source>
</evidence>
<feature type="transmembrane region" description="Helical" evidence="1">
    <location>
        <begin position="149"/>
        <end position="165"/>
    </location>
</feature>
<dbReference type="RefSeq" id="WP_129439723.1">
    <property type="nucleotide sequence ID" value="NZ_CP035492.1"/>
</dbReference>
<keyword evidence="3" id="KW-1185">Reference proteome</keyword>
<sequence length="280" mass="31755">MNEERRQTIIAEIAYWRRNKLLPDQYCDFLLNLYRNQNQDEELPNRLSKVHIGKAAAAVQKATGKQWLLTIGIFTLISFVVLYFNAFPPALQIAVIVISAAALIGFGGRIRSRQEAVGLSMVGIAMLVLLGGGLYMLGTFGYDTWHNQLWLILGCACLWIVYGIAAKIPALHACGWIAAAFVYALILDRYASGSSWYEAQLYWLPVCCLFGWCSWFFHRYTKQVSAVLFVVCAGLWFMPEIYQMLFLKETAWLQLQLIGKIAAGGGLLFFLRKQWMVWVA</sequence>